<keyword evidence="2" id="KW-0285">Flavoprotein</keyword>
<evidence type="ECO:0000256" key="4">
    <source>
        <dbReference type="ARBA" id="ARBA00023002"/>
    </source>
</evidence>
<keyword evidence="5 9" id="KW-0503">Monooxygenase</keyword>
<dbReference type="InterPro" id="IPR036661">
    <property type="entry name" value="Luciferase-like_sf"/>
</dbReference>
<organism evidence="9 10">
    <name type="scientific">Streptosporangium subroseum</name>
    <dbReference type="NCBI Taxonomy" id="106412"/>
    <lineage>
        <taxon>Bacteria</taxon>
        <taxon>Bacillati</taxon>
        <taxon>Actinomycetota</taxon>
        <taxon>Actinomycetes</taxon>
        <taxon>Streptosporangiales</taxon>
        <taxon>Streptosporangiaceae</taxon>
        <taxon>Streptosporangium</taxon>
    </lineage>
</organism>
<dbReference type="Proteomes" id="UP000198282">
    <property type="component" value="Unassembled WGS sequence"/>
</dbReference>
<gene>
    <name evidence="9" type="ORF">SAMN05216276_1006215</name>
</gene>
<dbReference type="RefSeq" id="WP_218825187.1">
    <property type="nucleotide sequence ID" value="NZ_FZOD01000006.1"/>
</dbReference>
<dbReference type="PANTHER" id="PTHR30011:SF16">
    <property type="entry name" value="C2H2 FINGER DOMAIN TRANSCRIPTION FACTOR (EUROFUNG)-RELATED"/>
    <property type="match status" value="1"/>
</dbReference>
<proteinExistence type="inferred from homology"/>
<dbReference type="InterPro" id="IPR051260">
    <property type="entry name" value="Diverse_substr_monoxygenases"/>
</dbReference>
<evidence type="ECO:0000256" key="2">
    <source>
        <dbReference type="ARBA" id="ARBA00022630"/>
    </source>
</evidence>
<dbReference type="Gene3D" id="3.40.109.10">
    <property type="entry name" value="NADH Oxidase"/>
    <property type="match status" value="1"/>
</dbReference>
<evidence type="ECO:0000256" key="5">
    <source>
        <dbReference type="ARBA" id="ARBA00023033"/>
    </source>
</evidence>
<dbReference type="PANTHER" id="PTHR30011">
    <property type="entry name" value="ALKANESULFONATE MONOOXYGENASE-RELATED"/>
    <property type="match status" value="1"/>
</dbReference>
<comment type="similarity">
    <text evidence="1">Belongs to the flavin oxidoreductase frp family.</text>
</comment>
<evidence type="ECO:0000313" key="9">
    <source>
        <dbReference type="EMBL" id="SNS26399.1"/>
    </source>
</evidence>
<dbReference type="NCBIfam" id="TIGR03860">
    <property type="entry name" value="FMN_nitrolo"/>
    <property type="match status" value="1"/>
</dbReference>
<evidence type="ECO:0000313" key="10">
    <source>
        <dbReference type="Proteomes" id="UP000198282"/>
    </source>
</evidence>
<evidence type="ECO:0000259" key="8">
    <source>
        <dbReference type="Pfam" id="PF00881"/>
    </source>
</evidence>
<evidence type="ECO:0000256" key="6">
    <source>
        <dbReference type="ARBA" id="ARBA00033748"/>
    </source>
</evidence>
<protein>
    <submittedName>
        <fullName evidence="9">FMN-dependent oxidoreductase, nitrilotriacetate monooxygenase family</fullName>
    </submittedName>
</protein>
<keyword evidence="4" id="KW-0560">Oxidoreductase</keyword>
<dbReference type="SUPFAM" id="SSF55469">
    <property type="entry name" value="FMN-dependent nitroreductase-like"/>
    <property type="match status" value="1"/>
</dbReference>
<reference evidence="9 10" key="1">
    <citation type="submission" date="2017-06" db="EMBL/GenBank/DDBJ databases">
        <authorList>
            <person name="Kim H.J."/>
            <person name="Triplett B.A."/>
        </authorList>
    </citation>
    <scope>NUCLEOTIDE SEQUENCE [LARGE SCALE GENOMIC DNA]</scope>
    <source>
        <strain evidence="9 10">CGMCC 4.2132</strain>
    </source>
</reference>
<dbReference type="GO" id="GO:0004497">
    <property type="term" value="F:monooxygenase activity"/>
    <property type="evidence" value="ECO:0007669"/>
    <property type="project" value="UniProtKB-KW"/>
</dbReference>
<dbReference type="EMBL" id="FZOD01000006">
    <property type="protein sequence ID" value="SNS26399.1"/>
    <property type="molecule type" value="Genomic_DNA"/>
</dbReference>
<dbReference type="InterPro" id="IPR011251">
    <property type="entry name" value="Luciferase-like_dom"/>
</dbReference>
<dbReference type="CDD" id="cd01095">
    <property type="entry name" value="Nitrilotriacetate_monoxgenase"/>
    <property type="match status" value="1"/>
</dbReference>
<dbReference type="AlphaFoldDB" id="A0A239D2F4"/>
<dbReference type="InterPro" id="IPR016215">
    <property type="entry name" value="NTA_MOA"/>
</dbReference>
<name>A0A239D2F4_9ACTN</name>
<comment type="similarity">
    <text evidence="6">Belongs to the NtaA/SnaA/DszA monooxygenase family.</text>
</comment>
<dbReference type="InterPro" id="IPR029479">
    <property type="entry name" value="Nitroreductase"/>
</dbReference>
<accession>A0A239D2F4</accession>
<sequence>MTGFHLNLSLMTPGHFRHAWRLPHVDPLAYLDIDYFQRLARIAEDAKIDAVFLGDGPALRGEIEEAPGTGLDPLVLLGNLAAITTNLGVVITSSTTYNSPYNLARRFQTLDHVTKGRAAVNIVTTGTPAAAANFGLTEHPDRETRYRRAHEFLDVVTRLWDGWEPDAIIADKEGGRYADLSRIHQIDHGGEFFSVAGPLPVTGGPQGRPVIVQAGGSEGGLTLAGDFADVVFTVAQTQAKAVAFRDDIRRRAAAAGRHPDDVKISLGVVVLVAATEEEARRREQELHATLPIERLTAALTQNLGLPAGKFGPDDPITVGDLPGAIPSGAFSAGFGASTRALIAEGPRTPRELVQRGAGGSGHRLLVGSAEQVADDLQSWFEAGTADGFTVMPADTAIDLENFSKLVVPILQERGLFQKEYSHPTLRGRFGLSSPDQPRPVADEVPGRISAAARYGDPTATVGVVNDVLSLQLAHRSVRKFGSREVTDDELTALIAAAQSAPTSSNLQPWSVVAVRDPERKARLAALAGDQAFIEQAPLFLVWVADLGRARRLAERAGTEVAAADYLETTIIGFVDTALAAQNAVVAAESLGLGSVFVGAVRNHPEQVAAELGLPPHAVATFGLAVGTPDPTEHAGVKPRLPQGAVLHRERYDAVAADAHIVTYDERLAAYNTRFGLPGSWSNRVLDRLKGPESMVGRHRLRETLERLGLPSR</sequence>
<dbReference type="CDD" id="cd02146">
    <property type="entry name" value="NfsA-like"/>
    <property type="match status" value="1"/>
</dbReference>
<evidence type="ECO:0000256" key="3">
    <source>
        <dbReference type="ARBA" id="ARBA00022643"/>
    </source>
</evidence>
<dbReference type="Pfam" id="PF00881">
    <property type="entry name" value="Nitroreductase"/>
    <property type="match status" value="1"/>
</dbReference>
<keyword evidence="3" id="KW-0288">FMN</keyword>
<dbReference type="InterPro" id="IPR016446">
    <property type="entry name" value="Flavin_OxRdtase_Frp"/>
</dbReference>
<evidence type="ECO:0000256" key="1">
    <source>
        <dbReference type="ARBA" id="ARBA00008366"/>
    </source>
</evidence>
<dbReference type="InterPro" id="IPR000415">
    <property type="entry name" value="Nitroreductase-like"/>
</dbReference>
<evidence type="ECO:0000259" key="7">
    <source>
        <dbReference type="Pfam" id="PF00296"/>
    </source>
</evidence>
<dbReference type="GO" id="GO:0016705">
    <property type="term" value="F:oxidoreductase activity, acting on paired donors, with incorporation or reduction of molecular oxygen"/>
    <property type="evidence" value="ECO:0007669"/>
    <property type="project" value="InterPro"/>
</dbReference>
<feature type="domain" description="Luciferase-like" evidence="7">
    <location>
        <begin position="29"/>
        <end position="384"/>
    </location>
</feature>
<feature type="domain" description="Nitroreductase" evidence="8">
    <location>
        <begin position="474"/>
        <end position="626"/>
    </location>
</feature>
<dbReference type="SUPFAM" id="SSF51679">
    <property type="entry name" value="Bacterial luciferase-like"/>
    <property type="match status" value="1"/>
</dbReference>
<keyword evidence="10" id="KW-1185">Reference proteome</keyword>
<dbReference type="Pfam" id="PF00296">
    <property type="entry name" value="Bac_luciferase"/>
    <property type="match status" value="1"/>
</dbReference>
<dbReference type="Gene3D" id="3.20.20.30">
    <property type="entry name" value="Luciferase-like domain"/>
    <property type="match status" value="1"/>
</dbReference>